<protein>
    <submittedName>
        <fullName evidence="2">Uncharacterized protein</fullName>
    </submittedName>
</protein>
<evidence type="ECO:0000256" key="1">
    <source>
        <dbReference type="SAM" id="Phobius"/>
    </source>
</evidence>
<accession>A0A0F9MJV5</accession>
<dbReference type="EMBL" id="LAZR01004550">
    <property type="protein sequence ID" value="KKN07605.1"/>
    <property type="molecule type" value="Genomic_DNA"/>
</dbReference>
<reference evidence="2" key="1">
    <citation type="journal article" date="2015" name="Nature">
        <title>Complex archaea that bridge the gap between prokaryotes and eukaryotes.</title>
        <authorList>
            <person name="Spang A."/>
            <person name="Saw J.H."/>
            <person name="Jorgensen S.L."/>
            <person name="Zaremba-Niedzwiedzka K."/>
            <person name="Martijn J."/>
            <person name="Lind A.E."/>
            <person name="van Eijk R."/>
            <person name="Schleper C."/>
            <person name="Guy L."/>
            <person name="Ettema T.J."/>
        </authorList>
    </citation>
    <scope>NUCLEOTIDE SEQUENCE</scope>
</reference>
<keyword evidence="1" id="KW-1133">Transmembrane helix</keyword>
<keyword evidence="1" id="KW-0472">Membrane</keyword>
<organism evidence="2">
    <name type="scientific">marine sediment metagenome</name>
    <dbReference type="NCBI Taxonomy" id="412755"/>
    <lineage>
        <taxon>unclassified sequences</taxon>
        <taxon>metagenomes</taxon>
        <taxon>ecological metagenomes</taxon>
    </lineage>
</organism>
<comment type="caution">
    <text evidence="2">The sequence shown here is derived from an EMBL/GenBank/DDBJ whole genome shotgun (WGS) entry which is preliminary data.</text>
</comment>
<evidence type="ECO:0000313" key="2">
    <source>
        <dbReference type="EMBL" id="KKN07605.1"/>
    </source>
</evidence>
<feature type="transmembrane region" description="Helical" evidence="1">
    <location>
        <begin position="787"/>
        <end position="809"/>
    </location>
</feature>
<sequence>MSNFRNYNETLHVNIWSIDFEVDDWDKKPMDYGYILIYNTINSPLLANLTLTPGTGLTTFRWLNKSNYYYEVYYQNTDYSKTDNLITSNIITRKDKLNLTQFYVNQSSLSVGSNNYLKEVIIYADYSNSTNIGSDTIITVDISLKDITDHLISFDIEYWASDKTWKAIPEESRIYEIVNNSDTLKIELFDKYISHGFKVKVNFFNTTQSNGFININYTQTTHEYIKGKMSKLRIYALDRSEERQPIENLIVKIQNGTNGDFIVNLSTDDTGEAKGNKNDIPFWYFHENYNFTLYFYNALKPFRVSQSDYYYDTYQIEAYNYTLDDTFTLIFNVSLTLENYKSRFQNVSSRGDLIWEEIMEFSVNYTVKEPNQIWKPIQNPDYVKYKFKELGTAKILKSGEMTDLANGNFSISVNSSEFIANKSYIMTVSGHKIGYVDPMDQKFQFIIKIRSIIIDFFNYTSKEVLATKKIPEYYGGLINISLTYNDTIKSTILGDKLLTYSWNYGNGSVLKDPLSSNYYYILINTSLVSDIGEYNIQIAAQLHNNSNINVLNGSFSLNIRSRPTLLNGTLNILHLSKELYISGNYNFTFNYVDLLKETRISQSNETTYILNKLDENFNPIPGETSSGRLYETSQKYYILDLDTEILELGVYSVTISFVKKNYESKVSKMTLFVNKRTFNYSLSTSTKFSIESGAPLHINMRLIDLNNNSNPIINSDVYLMLNGNRFNFEDKKNGIYELQIYKLSEPFFLPEIINPDIYLIKENFITEKIKLTIFIEMKEIFPGFPTFYLIMILISSIAVGGSLTTYIYIKRKLKLTTKIKNGERVKGNSR</sequence>
<proteinExistence type="predicted"/>
<gene>
    <name evidence="2" type="ORF">LCGC14_1065270</name>
</gene>
<dbReference type="AlphaFoldDB" id="A0A0F9MJV5"/>
<name>A0A0F9MJV5_9ZZZZ</name>
<keyword evidence="1" id="KW-0812">Transmembrane</keyword>